<evidence type="ECO:0000313" key="3">
    <source>
        <dbReference type="Proteomes" id="UP000026961"/>
    </source>
</evidence>
<proteinExistence type="predicted"/>
<accession>A0A0D9ZU41</accession>
<dbReference type="EnsemblPlants" id="OGLUM05G03030.1">
    <property type="protein sequence ID" value="OGLUM05G03030.1"/>
    <property type="gene ID" value="OGLUM05G03030"/>
</dbReference>
<name>A0A0D9ZU41_9ORYZ</name>
<feature type="signal peptide" evidence="1">
    <location>
        <begin position="1"/>
        <end position="20"/>
    </location>
</feature>
<sequence>MSRAPRALSLLLCLATTGHCRSPSPECFWPSPCAIGFASTRRTHFPSFPFLYPSETNHHSHLLLLPEQALAAAVPFSSLTLSTGNHPPGVRVAREHVLPPTSQSSIHRRAGAPPLPSLCLFVEKERRSRKEEEEEERKRKSLTVYFGWQPVIFQGSDNQVAYLGFIHVGARQVIIPLL</sequence>
<reference evidence="2" key="2">
    <citation type="submission" date="2018-05" db="EMBL/GenBank/DDBJ databases">
        <title>OgluRS3 (Oryza glumaepatula Reference Sequence Version 3).</title>
        <authorList>
            <person name="Zhang J."/>
            <person name="Kudrna D."/>
            <person name="Lee S."/>
            <person name="Talag J."/>
            <person name="Welchert J."/>
            <person name="Wing R.A."/>
        </authorList>
    </citation>
    <scope>NUCLEOTIDE SEQUENCE [LARGE SCALE GENOMIC DNA]</scope>
</reference>
<organism evidence="2">
    <name type="scientific">Oryza glumipatula</name>
    <dbReference type="NCBI Taxonomy" id="40148"/>
    <lineage>
        <taxon>Eukaryota</taxon>
        <taxon>Viridiplantae</taxon>
        <taxon>Streptophyta</taxon>
        <taxon>Embryophyta</taxon>
        <taxon>Tracheophyta</taxon>
        <taxon>Spermatophyta</taxon>
        <taxon>Magnoliopsida</taxon>
        <taxon>Liliopsida</taxon>
        <taxon>Poales</taxon>
        <taxon>Poaceae</taxon>
        <taxon>BOP clade</taxon>
        <taxon>Oryzoideae</taxon>
        <taxon>Oryzeae</taxon>
        <taxon>Oryzinae</taxon>
        <taxon>Oryza</taxon>
    </lineage>
</organism>
<dbReference type="HOGENOM" id="CLU_109556_0_0_1"/>
<dbReference type="Gramene" id="OGLUM05G03030.1">
    <property type="protein sequence ID" value="OGLUM05G03030.1"/>
    <property type="gene ID" value="OGLUM05G03030"/>
</dbReference>
<keyword evidence="1" id="KW-0732">Signal</keyword>
<dbReference type="AlphaFoldDB" id="A0A0D9ZU41"/>
<dbReference type="Proteomes" id="UP000026961">
    <property type="component" value="Chromosome 5"/>
</dbReference>
<keyword evidence="3" id="KW-1185">Reference proteome</keyword>
<protein>
    <submittedName>
        <fullName evidence="2">Uncharacterized protein</fullName>
    </submittedName>
</protein>
<feature type="chain" id="PRO_5002353133" evidence="1">
    <location>
        <begin position="21"/>
        <end position="178"/>
    </location>
</feature>
<evidence type="ECO:0000256" key="1">
    <source>
        <dbReference type="SAM" id="SignalP"/>
    </source>
</evidence>
<reference evidence="2" key="1">
    <citation type="submission" date="2015-04" db="UniProtKB">
        <authorList>
            <consortium name="EnsemblPlants"/>
        </authorList>
    </citation>
    <scope>IDENTIFICATION</scope>
</reference>
<evidence type="ECO:0000313" key="2">
    <source>
        <dbReference type="EnsemblPlants" id="OGLUM05G03030.1"/>
    </source>
</evidence>